<dbReference type="PANTHER" id="PTHR12416">
    <property type="entry name" value="RRNA-PROCESSING PROTEIN UTP23 HOMOLOG"/>
    <property type="match status" value="1"/>
</dbReference>
<evidence type="ECO:0000256" key="2">
    <source>
        <dbReference type="ARBA" id="ARBA00022517"/>
    </source>
</evidence>
<dbReference type="PhylomeDB" id="A0A1B0FHB7"/>
<keyword evidence="6" id="KW-1185">Reference proteome</keyword>
<evidence type="ECO:0000313" key="5">
    <source>
        <dbReference type="EnsemblMetazoa" id="GMOY003132-PA"/>
    </source>
</evidence>
<name>A0A1B0FHB7_GLOMM</name>
<dbReference type="Proteomes" id="UP000092444">
    <property type="component" value="Unassembled WGS sequence"/>
</dbReference>
<dbReference type="Gene3D" id="3.40.50.1010">
    <property type="entry name" value="5'-nuclease"/>
    <property type="match status" value="1"/>
</dbReference>
<accession>A0A1B0FHB7</accession>
<dbReference type="EMBL" id="CCAG010019478">
    <property type="status" value="NOT_ANNOTATED_CDS"/>
    <property type="molecule type" value="Genomic_DNA"/>
</dbReference>
<dbReference type="SUPFAM" id="SSF88723">
    <property type="entry name" value="PIN domain-like"/>
    <property type="match status" value="1"/>
</dbReference>
<dbReference type="InterPro" id="IPR029060">
    <property type="entry name" value="PIN-like_dom_sf"/>
</dbReference>
<dbReference type="InterPro" id="IPR006984">
    <property type="entry name" value="Fcf1/UTP23"/>
</dbReference>
<evidence type="ECO:0000256" key="3">
    <source>
        <dbReference type="ARBA" id="ARBA00022552"/>
    </source>
</evidence>
<evidence type="ECO:0000313" key="6">
    <source>
        <dbReference type="Proteomes" id="UP000092444"/>
    </source>
</evidence>
<sequence length="123" mass="13516">LTAILPGPYQILIDATFCQAALKNKVIVEEHMRKYFQVQVKLLTTQCIILEAESLGAPLVGATQIFKKFLVHKCGHAGNPIAASECIKCIKQMVGIRIVLSRNNPGLQQHRSDSYDAVANSLL</sequence>
<evidence type="ECO:0000256" key="4">
    <source>
        <dbReference type="ARBA" id="ARBA00023242"/>
    </source>
</evidence>
<comment type="subcellular location">
    <subcellularLocation>
        <location evidence="1">Nucleus</location>
        <location evidence="1">Nucleolus</location>
    </subcellularLocation>
</comment>
<dbReference type="GO" id="GO:0006364">
    <property type="term" value="P:rRNA processing"/>
    <property type="evidence" value="ECO:0007669"/>
    <property type="project" value="UniProtKB-KW"/>
</dbReference>
<dbReference type="VEuPathDB" id="VectorBase:GMOY003132"/>
<dbReference type="EnsemblMetazoa" id="GMOY003132-RA">
    <property type="protein sequence ID" value="GMOY003132-PA"/>
    <property type="gene ID" value="GMOY003132"/>
</dbReference>
<keyword evidence="2" id="KW-0690">Ribosome biogenesis</keyword>
<evidence type="ECO:0000256" key="1">
    <source>
        <dbReference type="ARBA" id="ARBA00004604"/>
    </source>
</evidence>
<dbReference type="STRING" id="37546.A0A1B0FHB7"/>
<dbReference type="AlphaFoldDB" id="A0A1B0FHB7"/>
<dbReference type="GO" id="GO:0032040">
    <property type="term" value="C:small-subunit processome"/>
    <property type="evidence" value="ECO:0007669"/>
    <property type="project" value="InterPro"/>
</dbReference>
<keyword evidence="3" id="KW-0698">rRNA processing</keyword>
<protein>
    <recommendedName>
        <fullName evidence="7">PIN domain-containing protein</fullName>
    </recommendedName>
</protein>
<organism evidence="5 6">
    <name type="scientific">Glossina morsitans morsitans</name>
    <name type="common">Savannah tsetse fly</name>
    <dbReference type="NCBI Taxonomy" id="37546"/>
    <lineage>
        <taxon>Eukaryota</taxon>
        <taxon>Metazoa</taxon>
        <taxon>Ecdysozoa</taxon>
        <taxon>Arthropoda</taxon>
        <taxon>Hexapoda</taxon>
        <taxon>Insecta</taxon>
        <taxon>Pterygota</taxon>
        <taxon>Neoptera</taxon>
        <taxon>Endopterygota</taxon>
        <taxon>Diptera</taxon>
        <taxon>Brachycera</taxon>
        <taxon>Muscomorpha</taxon>
        <taxon>Hippoboscoidea</taxon>
        <taxon>Glossinidae</taxon>
        <taxon>Glossina</taxon>
    </lineage>
</organism>
<reference evidence="5" key="1">
    <citation type="submission" date="2020-05" db="UniProtKB">
        <authorList>
            <consortium name="EnsemblMetazoa"/>
        </authorList>
    </citation>
    <scope>IDENTIFICATION</scope>
    <source>
        <strain evidence="5">Yale</strain>
    </source>
</reference>
<evidence type="ECO:0008006" key="7">
    <source>
        <dbReference type="Google" id="ProtNLM"/>
    </source>
</evidence>
<keyword evidence="4" id="KW-0539">Nucleus</keyword>
<dbReference type="Pfam" id="PF04900">
    <property type="entry name" value="Fcf1"/>
    <property type="match status" value="1"/>
</dbReference>
<proteinExistence type="predicted"/>